<dbReference type="Gene3D" id="3.40.250.10">
    <property type="entry name" value="Rhodanese-like domain"/>
    <property type="match status" value="1"/>
</dbReference>
<protein>
    <recommendedName>
        <fullName evidence="2">Rhodanese domain-containing protein</fullName>
    </recommendedName>
</protein>
<gene>
    <name evidence="3" type="ORF">BWK72_15050</name>
</gene>
<reference evidence="3 4" key="1">
    <citation type="submission" date="2017-01" db="EMBL/GenBank/DDBJ databases">
        <title>Novel large sulfur bacteria in the metagenomes of groundwater-fed chemosynthetic microbial mats in the Lake Huron basin.</title>
        <authorList>
            <person name="Sharrar A.M."/>
            <person name="Flood B.E."/>
            <person name="Bailey J.V."/>
            <person name="Jones D.S."/>
            <person name="Biddanda B."/>
            <person name="Ruberg S.A."/>
            <person name="Marcus D.N."/>
            <person name="Dick G.J."/>
        </authorList>
    </citation>
    <scope>NUCLEOTIDE SEQUENCE [LARGE SCALE GENOMIC DNA]</scope>
    <source>
        <strain evidence="3">A7</strain>
    </source>
</reference>
<feature type="signal peptide" evidence="1">
    <location>
        <begin position="1"/>
        <end position="27"/>
    </location>
</feature>
<dbReference type="Pfam" id="PF12974">
    <property type="entry name" value="Phosphonate-bd"/>
    <property type="match status" value="1"/>
</dbReference>
<dbReference type="EMBL" id="MTEI01000011">
    <property type="protein sequence ID" value="OQW87052.1"/>
    <property type="molecule type" value="Genomic_DNA"/>
</dbReference>
<feature type="domain" description="Rhodanese" evidence="2">
    <location>
        <begin position="293"/>
        <end position="397"/>
    </location>
</feature>
<proteinExistence type="predicted"/>
<keyword evidence="1" id="KW-0732">Signal</keyword>
<dbReference type="Pfam" id="PF00581">
    <property type="entry name" value="Rhodanese"/>
    <property type="match status" value="1"/>
</dbReference>
<dbReference type="Proteomes" id="UP000192505">
    <property type="component" value="Unassembled WGS sequence"/>
</dbReference>
<accession>A0A1W9KSS4</accession>
<dbReference type="AlphaFoldDB" id="A0A1W9KSS4"/>
<dbReference type="SUPFAM" id="SSF52821">
    <property type="entry name" value="Rhodanese/Cell cycle control phosphatase"/>
    <property type="match status" value="1"/>
</dbReference>
<evidence type="ECO:0000256" key="1">
    <source>
        <dbReference type="SAM" id="SignalP"/>
    </source>
</evidence>
<dbReference type="PROSITE" id="PS50206">
    <property type="entry name" value="RHODANESE_3"/>
    <property type="match status" value="1"/>
</dbReference>
<dbReference type="CDD" id="cd00158">
    <property type="entry name" value="RHOD"/>
    <property type="match status" value="1"/>
</dbReference>
<name>A0A1W9KSS4_9BURK</name>
<dbReference type="PANTHER" id="PTHR45431">
    <property type="entry name" value="RHODANESE-LIKE DOMAIN-CONTAINING PROTEIN 15, CHLOROPLASTIC"/>
    <property type="match status" value="1"/>
</dbReference>
<evidence type="ECO:0000259" key="2">
    <source>
        <dbReference type="PROSITE" id="PS50206"/>
    </source>
</evidence>
<organism evidence="3 4">
    <name type="scientific">Rhodoferax ferrireducens</name>
    <dbReference type="NCBI Taxonomy" id="192843"/>
    <lineage>
        <taxon>Bacteria</taxon>
        <taxon>Pseudomonadati</taxon>
        <taxon>Pseudomonadota</taxon>
        <taxon>Betaproteobacteria</taxon>
        <taxon>Burkholderiales</taxon>
        <taxon>Comamonadaceae</taxon>
        <taxon>Rhodoferax</taxon>
    </lineage>
</organism>
<evidence type="ECO:0000313" key="3">
    <source>
        <dbReference type="EMBL" id="OQW87052.1"/>
    </source>
</evidence>
<feature type="chain" id="PRO_5012280967" description="Rhodanese domain-containing protein" evidence="1">
    <location>
        <begin position="28"/>
        <end position="399"/>
    </location>
</feature>
<dbReference type="InterPro" id="IPR052367">
    <property type="entry name" value="Thiosulfate_ST/Rhodanese-like"/>
</dbReference>
<dbReference type="SMART" id="SM00450">
    <property type="entry name" value="RHOD"/>
    <property type="match status" value="1"/>
</dbReference>
<comment type="caution">
    <text evidence="3">The sequence shown here is derived from an EMBL/GenBank/DDBJ whole genome shotgun (WGS) entry which is preliminary data.</text>
</comment>
<dbReference type="InterPro" id="IPR036873">
    <property type="entry name" value="Rhodanese-like_dom_sf"/>
</dbReference>
<dbReference type="SUPFAM" id="SSF53850">
    <property type="entry name" value="Periplasmic binding protein-like II"/>
    <property type="match status" value="1"/>
</dbReference>
<dbReference type="PANTHER" id="PTHR45431:SF3">
    <property type="entry name" value="RHODANESE-LIKE DOMAIN-CONTAINING PROTEIN 15, CHLOROPLASTIC"/>
    <property type="match status" value="1"/>
</dbReference>
<dbReference type="Gene3D" id="3.40.190.10">
    <property type="entry name" value="Periplasmic binding protein-like II"/>
    <property type="match status" value="1"/>
</dbReference>
<evidence type="ECO:0000313" key="4">
    <source>
        <dbReference type="Proteomes" id="UP000192505"/>
    </source>
</evidence>
<dbReference type="InterPro" id="IPR001763">
    <property type="entry name" value="Rhodanese-like_dom"/>
</dbReference>
<sequence length="399" mass="42991">MCLTSFFQRFKTSVVVVALMGATLSQAAVQVLINPGDQGEQSRFGVYSAWKDAAESALRREKLGPVQVQLSTDATADLGLTRSRIPDIFIAPAHVIGSAVRFGYTPVLGFDKQVQAVLVVPKDSAITNLASAQGKRLGLPLQDSVVTYLLRGEVNAANTTLKRHFASLYETRYQDALLPCLQLLRCDAVAVERAVAERWLAAGQPLKIVMETRATPALSVALKDGVKPGPQLLREALVEALGQAAGGSALAHNGTPVALAKKDFDYVSTLGYFTPRNLPGVALVEAQEVMQLMQAGATYVDTRTEAEFKAGHAKGALWLPYVEKSHKEADFNPQQDQFDLTRLSANKGTALIFACNGAECWKSFKASSVAKAAGYARVYWFRGGFPEWRSASLPVVSAS</sequence>